<dbReference type="NCBIfam" id="TIGR01392">
    <property type="entry name" value="homoserO_Ac_trn"/>
    <property type="match status" value="1"/>
</dbReference>
<feature type="active site" description="Nucleophile" evidence="2 3">
    <location>
        <position position="166"/>
    </location>
</feature>
<dbReference type="RefSeq" id="WP_144230471.1">
    <property type="nucleotide sequence ID" value="NZ_CBCRVV010000014.1"/>
</dbReference>
<comment type="catalytic activity">
    <reaction evidence="2">
        <text>L-homoserine + acetyl-CoA = O-acetyl-L-homoserine + CoA</text>
        <dbReference type="Rhea" id="RHEA:13701"/>
        <dbReference type="ChEBI" id="CHEBI:57287"/>
        <dbReference type="ChEBI" id="CHEBI:57288"/>
        <dbReference type="ChEBI" id="CHEBI:57476"/>
        <dbReference type="ChEBI" id="CHEBI:57716"/>
        <dbReference type="EC" id="2.3.1.31"/>
    </reaction>
</comment>
<comment type="caution">
    <text evidence="2">Lacks conserved residue(s) required for the propagation of feature annotation.</text>
</comment>
<dbReference type="Gene3D" id="3.40.50.1820">
    <property type="entry name" value="alpha/beta hydrolase"/>
    <property type="match status" value="1"/>
</dbReference>
<sequence length="402" mass="44033">MNDADDDIPSATRSEPGEVGLVEPRDFITTEPFTFDNGQTTPGFTLRYETYGRPNAARDNAILIFHALSGDHHCAGIHSLNDRKPGWWNNLIGPGKAVDTNKFFVLCSNVIGGCQGSSGPSSIDPRTGKPYGITFPSVTIRDMVRTQKLWLDSIGITSIYAAIGGSMGGMQVLQWSIEYPSFVKRALAMATTAREGAQAIAFNEVGRQAILQDPEWNHGYYPKSGGPRVGLAIARMMAHITYLSDASMDRKFGRKAVAAHRKPSPASDVSELSMEGIDPVAPAATFDVRFEVESYLRYQGQSFINRFDANSYLYITRALDQFDLAATHGSLEAAFAEVQAATLVIGFTSDWLFPPDQNRDIALALLRAGKRVSYAELSTDLGHDSFLLESPQLYDLVRGFLN</sequence>
<feature type="binding site" evidence="2">
    <location>
        <position position="235"/>
    </location>
    <ligand>
        <name>substrate</name>
    </ligand>
</feature>
<keyword evidence="2" id="KW-0028">Amino-acid biosynthesis</keyword>
<keyword evidence="7" id="KW-1185">Reference proteome</keyword>
<organism evidence="6 7">
    <name type="scientific">Rariglobus hedericola</name>
    <dbReference type="NCBI Taxonomy" id="2597822"/>
    <lineage>
        <taxon>Bacteria</taxon>
        <taxon>Pseudomonadati</taxon>
        <taxon>Verrucomicrobiota</taxon>
        <taxon>Opitutia</taxon>
        <taxon>Opitutales</taxon>
        <taxon>Opitutaceae</taxon>
        <taxon>Rariglobus</taxon>
    </lineage>
</organism>
<evidence type="ECO:0000256" key="4">
    <source>
        <dbReference type="SAM" id="MobiDB-lite"/>
    </source>
</evidence>
<comment type="subcellular location">
    <subcellularLocation>
        <location evidence="2">Cytoplasm</location>
    </subcellularLocation>
</comment>
<accession>A0A556QJ86</accession>
<comment type="subunit">
    <text evidence="2">Homodimer.</text>
</comment>
<dbReference type="PIRSF" id="PIRSF000443">
    <property type="entry name" value="Homoser_Ac_trans"/>
    <property type="match status" value="1"/>
</dbReference>
<dbReference type="PANTHER" id="PTHR32268:SF11">
    <property type="entry name" value="HOMOSERINE O-ACETYLTRANSFERASE"/>
    <property type="match status" value="1"/>
</dbReference>
<protein>
    <recommendedName>
        <fullName evidence="2">Homoserine O-acetyltransferase</fullName>
        <shortName evidence="2">HAT</shortName>
        <ecNumber evidence="2">2.3.1.31</ecNumber>
    </recommendedName>
    <alternativeName>
        <fullName evidence="2">Homoserine transacetylase</fullName>
        <shortName evidence="2">HTA</shortName>
    </alternativeName>
</protein>
<dbReference type="HAMAP" id="MF_00296">
    <property type="entry name" value="MetX_acyltransf"/>
    <property type="match status" value="1"/>
</dbReference>
<comment type="similarity">
    <text evidence="2">Belongs to the AB hydrolase superfamily. MetX family.</text>
</comment>
<comment type="function">
    <text evidence="2">Transfers an acetyl group from acetyl-CoA to L-homoserine, forming acetyl-L-homoserine.</text>
</comment>
<feature type="domain" description="AB hydrolase-1" evidence="5">
    <location>
        <begin position="61"/>
        <end position="362"/>
    </location>
</feature>
<comment type="caution">
    <text evidence="6">The sequence shown here is derived from an EMBL/GenBank/DDBJ whole genome shotgun (WGS) entry which is preliminary data.</text>
</comment>
<feature type="active site" evidence="2 3">
    <location>
        <position position="350"/>
    </location>
</feature>
<evidence type="ECO:0000259" key="5">
    <source>
        <dbReference type="Pfam" id="PF00561"/>
    </source>
</evidence>
<gene>
    <name evidence="2" type="primary">metXA</name>
    <name evidence="6" type="ORF">FPL22_11350</name>
</gene>
<evidence type="ECO:0000313" key="6">
    <source>
        <dbReference type="EMBL" id="TSJ76714.1"/>
    </source>
</evidence>
<dbReference type="SUPFAM" id="SSF53474">
    <property type="entry name" value="alpha/beta-Hydrolases"/>
    <property type="match status" value="1"/>
</dbReference>
<reference evidence="6 7" key="1">
    <citation type="submission" date="2019-07" db="EMBL/GenBank/DDBJ databases">
        <title>Description of 53C-WASEF.</title>
        <authorList>
            <person name="Pitt A."/>
            <person name="Hahn M.W."/>
        </authorList>
    </citation>
    <scope>NUCLEOTIDE SEQUENCE [LARGE SCALE GENOMIC DNA]</scope>
    <source>
        <strain evidence="6 7">53C-WASEF</strain>
    </source>
</reference>
<comment type="pathway">
    <text evidence="2">Amino-acid biosynthesis; L-methionine biosynthesis via de novo pathway; O-acetyl-L-homoserine from L-homoserine: step 1/1.</text>
</comment>
<dbReference type="AlphaFoldDB" id="A0A556QJ86"/>
<dbReference type="NCBIfam" id="NF001209">
    <property type="entry name" value="PRK00175.1"/>
    <property type="match status" value="1"/>
</dbReference>
<keyword evidence="2 6" id="KW-0012">Acyltransferase</keyword>
<keyword evidence="2" id="KW-0486">Methionine biosynthesis</keyword>
<dbReference type="EMBL" id="VMBG01000002">
    <property type="protein sequence ID" value="TSJ76714.1"/>
    <property type="molecule type" value="Genomic_DNA"/>
</dbReference>
<evidence type="ECO:0000256" key="3">
    <source>
        <dbReference type="PIRSR" id="PIRSR000443-1"/>
    </source>
</evidence>
<proteinExistence type="inferred from homology"/>
<dbReference type="GO" id="GO:0009092">
    <property type="term" value="P:homoserine metabolic process"/>
    <property type="evidence" value="ECO:0007669"/>
    <property type="project" value="TreeGrafter"/>
</dbReference>
<keyword evidence="2" id="KW-0963">Cytoplasm</keyword>
<dbReference type="InterPro" id="IPR008220">
    <property type="entry name" value="HAT_MetX-like"/>
</dbReference>
<feature type="binding site" evidence="2">
    <location>
        <position position="384"/>
    </location>
    <ligand>
        <name>substrate</name>
    </ligand>
</feature>
<feature type="region of interest" description="Disordered" evidence="4">
    <location>
        <begin position="1"/>
        <end position="20"/>
    </location>
</feature>
<dbReference type="InterPro" id="IPR000073">
    <property type="entry name" value="AB_hydrolase_1"/>
</dbReference>
<dbReference type="Pfam" id="PF00561">
    <property type="entry name" value="Abhydrolase_1"/>
    <property type="match status" value="1"/>
</dbReference>
<dbReference type="EC" id="2.3.1.31" evidence="2"/>
<dbReference type="OrthoDB" id="9800754at2"/>
<dbReference type="GO" id="GO:0009086">
    <property type="term" value="P:methionine biosynthetic process"/>
    <property type="evidence" value="ECO:0007669"/>
    <property type="project" value="UniProtKB-UniRule"/>
</dbReference>
<dbReference type="UniPathway" id="UPA00051">
    <property type="reaction ID" value="UER00074"/>
</dbReference>
<feature type="active site" evidence="2 3">
    <location>
        <position position="383"/>
    </location>
</feature>
<evidence type="ECO:0000313" key="7">
    <source>
        <dbReference type="Proteomes" id="UP000315648"/>
    </source>
</evidence>
<keyword evidence="1 2" id="KW-0808">Transferase</keyword>
<dbReference type="GO" id="GO:0005737">
    <property type="term" value="C:cytoplasm"/>
    <property type="evidence" value="ECO:0007669"/>
    <property type="project" value="UniProtKB-SubCell"/>
</dbReference>
<dbReference type="PANTHER" id="PTHR32268">
    <property type="entry name" value="HOMOSERINE O-ACETYLTRANSFERASE"/>
    <property type="match status" value="1"/>
</dbReference>
<name>A0A556QJ86_9BACT</name>
<dbReference type="Proteomes" id="UP000315648">
    <property type="component" value="Unassembled WGS sequence"/>
</dbReference>
<dbReference type="InterPro" id="IPR029058">
    <property type="entry name" value="AB_hydrolase_fold"/>
</dbReference>
<evidence type="ECO:0000256" key="2">
    <source>
        <dbReference type="HAMAP-Rule" id="MF_00296"/>
    </source>
</evidence>
<dbReference type="GO" id="GO:0004414">
    <property type="term" value="F:homoserine O-acetyltransferase activity"/>
    <property type="evidence" value="ECO:0007669"/>
    <property type="project" value="UniProtKB-UniRule"/>
</dbReference>
<evidence type="ECO:0000256" key="1">
    <source>
        <dbReference type="ARBA" id="ARBA00022679"/>
    </source>
</evidence>